<evidence type="ECO:0000313" key="1">
    <source>
        <dbReference type="EMBL" id="CAK5267379.1"/>
    </source>
</evidence>
<reference evidence="1" key="1">
    <citation type="submission" date="2023-11" db="EMBL/GenBank/DDBJ databases">
        <authorList>
            <person name="De Vega J J."/>
            <person name="De Vega J J."/>
        </authorList>
    </citation>
    <scope>NUCLEOTIDE SEQUENCE</scope>
</reference>
<comment type="caution">
    <text evidence="1">The sequence shown here is derived from an EMBL/GenBank/DDBJ whole genome shotgun (WGS) entry which is preliminary data.</text>
</comment>
<sequence>MLTDTSTSAYQIQHLLGKENYQTWAVKITDILTDLQLEDYPKGQLLKRSSVVPPPITITIPDGTTTTITSSITVSTATASKWERKDRQALSAIRLRVTNGPLVYITNASSAKEAWDVLEKMYHPRVPAQLSSFIGNSSILWALKGRH</sequence>
<protein>
    <recommendedName>
        <fullName evidence="3">Retrotransposon Copia-like N-terminal domain-containing protein</fullName>
    </recommendedName>
</protein>
<accession>A0AAD2H390</accession>
<name>A0AAD2H390_9AGAR</name>
<dbReference type="Pfam" id="PF14223">
    <property type="entry name" value="Retrotran_gag_2"/>
    <property type="match status" value="1"/>
</dbReference>
<evidence type="ECO:0008006" key="3">
    <source>
        <dbReference type="Google" id="ProtNLM"/>
    </source>
</evidence>
<dbReference type="Proteomes" id="UP001295794">
    <property type="component" value="Unassembled WGS sequence"/>
</dbReference>
<dbReference type="EMBL" id="CAVNYO010000121">
    <property type="protein sequence ID" value="CAK5267379.1"/>
    <property type="molecule type" value="Genomic_DNA"/>
</dbReference>
<proteinExistence type="predicted"/>
<gene>
    <name evidence="1" type="ORF">MYCIT1_LOCUS9835</name>
</gene>
<organism evidence="1 2">
    <name type="scientific">Mycena citricolor</name>
    <dbReference type="NCBI Taxonomy" id="2018698"/>
    <lineage>
        <taxon>Eukaryota</taxon>
        <taxon>Fungi</taxon>
        <taxon>Dikarya</taxon>
        <taxon>Basidiomycota</taxon>
        <taxon>Agaricomycotina</taxon>
        <taxon>Agaricomycetes</taxon>
        <taxon>Agaricomycetidae</taxon>
        <taxon>Agaricales</taxon>
        <taxon>Marasmiineae</taxon>
        <taxon>Mycenaceae</taxon>
        <taxon>Mycena</taxon>
    </lineage>
</organism>
<keyword evidence="2" id="KW-1185">Reference proteome</keyword>
<dbReference type="AlphaFoldDB" id="A0AAD2H390"/>
<evidence type="ECO:0000313" key="2">
    <source>
        <dbReference type="Proteomes" id="UP001295794"/>
    </source>
</evidence>